<dbReference type="Proteomes" id="UP000565711">
    <property type="component" value="Unassembled WGS sequence"/>
</dbReference>
<comment type="caution">
    <text evidence="1">The sequence shown here is derived from an EMBL/GenBank/DDBJ whole genome shotgun (WGS) entry which is preliminary data.</text>
</comment>
<gene>
    <name evidence="1" type="ORF">HGA08_27120</name>
</gene>
<dbReference type="EMBL" id="JAAXOP010000021">
    <property type="protein sequence ID" value="NKY53872.1"/>
    <property type="molecule type" value="Genomic_DNA"/>
</dbReference>
<accession>A0A846Y7M2</accession>
<dbReference type="PANTHER" id="PTHR36221:SF1">
    <property type="entry name" value="DUF742 DOMAIN-CONTAINING PROTEIN"/>
    <property type="match status" value="1"/>
</dbReference>
<dbReference type="Pfam" id="PF05331">
    <property type="entry name" value="DUF742"/>
    <property type="match status" value="1"/>
</dbReference>
<sequence length="129" mass="13871">MTRIGQPWFDDAAGPLVRPYAVTRGRTMGAGHDLDMLTLVVTVSPAPPLRRAEPEYAEIVQLCRSPLSVAEVSAWLRLPLAVTKILVGDLIAEGLLNFRAPAGTESDNDTAGLGELNILRAVLDGIRKL</sequence>
<keyword evidence="2" id="KW-1185">Reference proteome</keyword>
<evidence type="ECO:0000313" key="2">
    <source>
        <dbReference type="Proteomes" id="UP000565711"/>
    </source>
</evidence>
<protein>
    <submittedName>
        <fullName evidence="1">DUF742 domain-containing protein</fullName>
    </submittedName>
</protein>
<dbReference type="PANTHER" id="PTHR36221">
    <property type="entry name" value="DUF742 DOMAIN-CONTAINING PROTEIN"/>
    <property type="match status" value="1"/>
</dbReference>
<evidence type="ECO:0000313" key="1">
    <source>
        <dbReference type="EMBL" id="NKY53872.1"/>
    </source>
</evidence>
<dbReference type="RefSeq" id="WP_067882069.1">
    <property type="nucleotide sequence ID" value="NZ_JAAXOP010000021.1"/>
</dbReference>
<dbReference type="InterPro" id="IPR007995">
    <property type="entry name" value="DUF742"/>
</dbReference>
<dbReference type="AlphaFoldDB" id="A0A846Y7M2"/>
<name>A0A846Y7M2_9NOCA</name>
<proteinExistence type="predicted"/>
<reference evidence="1 2" key="1">
    <citation type="submission" date="2020-04" db="EMBL/GenBank/DDBJ databases">
        <title>MicrobeNet Type strains.</title>
        <authorList>
            <person name="Nicholson A.C."/>
        </authorList>
    </citation>
    <scope>NUCLEOTIDE SEQUENCE [LARGE SCALE GENOMIC DNA]</scope>
    <source>
        <strain evidence="1 2">JCM 12354</strain>
    </source>
</reference>
<organism evidence="1 2">
    <name type="scientific">Nocardia vermiculata</name>
    <dbReference type="NCBI Taxonomy" id="257274"/>
    <lineage>
        <taxon>Bacteria</taxon>
        <taxon>Bacillati</taxon>
        <taxon>Actinomycetota</taxon>
        <taxon>Actinomycetes</taxon>
        <taxon>Mycobacteriales</taxon>
        <taxon>Nocardiaceae</taxon>
        <taxon>Nocardia</taxon>
    </lineage>
</organism>